<evidence type="ECO:0000256" key="1">
    <source>
        <dbReference type="SAM" id="MobiDB-lite"/>
    </source>
</evidence>
<protein>
    <submittedName>
        <fullName evidence="2">Uncharacterized protein</fullName>
    </submittedName>
</protein>
<organism evidence="2 3">
    <name type="scientific">Cercophora newfieldiana</name>
    <dbReference type="NCBI Taxonomy" id="92897"/>
    <lineage>
        <taxon>Eukaryota</taxon>
        <taxon>Fungi</taxon>
        <taxon>Dikarya</taxon>
        <taxon>Ascomycota</taxon>
        <taxon>Pezizomycotina</taxon>
        <taxon>Sordariomycetes</taxon>
        <taxon>Sordariomycetidae</taxon>
        <taxon>Sordariales</taxon>
        <taxon>Lasiosphaeriaceae</taxon>
        <taxon>Cercophora</taxon>
    </lineage>
</organism>
<reference evidence="2" key="1">
    <citation type="submission" date="2023-06" db="EMBL/GenBank/DDBJ databases">
        <title>Genome-scale phylogeny and comparative genomics of the fungal order Sordariales.</title>
        <authorList>
            <consortium name="Lawrence Berkeley National Laboratory"/>
            <person name="Hensen N."/>
            <person name="Bonometti L."/>
            <person name="Westerberg I."/>
            <person name="Brannstrom I.O."/>
            <person name="Guillou S."/>
            <person name="Cros-Aarteil S."/>
            <person name="Calhoun S."/>
            <person name="Haridas S."/>
            <person name="Kuo A."/>
            <person name="Mondo S."/>
            <person name="Pangilinan J."/>
            <person name="Riley R."/>
            <person name="Labutti K."/>
            <person name="Andreopoulos B."/>
            <person name="Lipzen A."/>
            <person name="Chen C."/>
            <person name="Yanf M."/>
            <person name="Daum C."/>
            <person name="Ng V."/>
            <person name="Clum A."/>
            <person name="Steindorff A."/>
            <person name="Ohm R."/>
            <person name="Martin F."/>
            <person name="Silar P."/>
            <person name="Natvig D."/>
            <person name="Lalanne C."/>
            <person name="Gautier V."/>
            <person name="Ament-Velasquez S.L."/>
            <person name="Kruys A."/>
            <person name="Hutchinson M.I."/>
            <person name="Powell A.J."/>
            <person name="Barry K."/>
            <person name="Miller A.N."/>
            <person name="Grigoriev I.V."/>
            <person name="Debuchy R."/>
            <person name="Gladieux P."/>
            <person name="Thoren M.H."/>
            <person name="Johannesson H."/>
        </authorList>
    </citation>
    <scope>NUCLEOTIDE SEQUENCE</scope>
    <source>
        <strain evidence="2">SMH2532-1</strain>
    </source>
</reference>
<dbReference type="AlphaFoldDB" id="A0AA39YM24"/>
<comment type="caution">
    <text evidence="2">The sequence shown here is derived from an EMBL/GenBank/DDBJ whole genome shotgun (WGS) entry which is preliminary data.</text>
</comment>
<sequence>MQSRPLMMRMKIALIEITGVNGRPNPNNGGIFIALDAASRGKIENAVIKVFNDSWRCQDILSTDGAPSGWNLEVQLTKTVEALVWASLELRHYGCEVELHYIPGIGMRYTRTKLLTMSQKICGQVARRPKHADTAPHEMSSNVDPFGCVDSRKNSLPSLLIPQNPLEYRKPQTPLSR</sequence>
<evidence type="ECO:0000313" key="3">
    <source>
        <dbReference type="Proteomes" id="UP001174936"/>
    </source>
</evidence>
<keyword evidence="3" id="KW-1185">Reference proteome</keyword>
<accession>A0AA39YM24</accession>
<feature type="region of interest" description="Disordered" evidence="1">
    <location>
        <begin position="127"/>
        <end position="146"/>
    </location>
</feature>
<dbReference type="Proteomes" id="UP001174936">
    <property type="component" value="Unassembled WGS sequence"/>
</dbReference>
<gene>
    <name evidence="2" type="ORF">B0T16DRAFT_440445</name>
</gene>
<dbReference type="EMBL" id="JAULSV010000001">
    <property type="protein sequence ID" value="KAK0655094.1"/>
    <property type="molecule type" value="Genomic_DNA"/>
</dbReference>
<name>A0AA39YM24_9PEZI</name>
<evidence type="ECO:0000313" key="2">
    <source>
        <dbReference type="EMBL" id="KAK0655094.1"/>
    </source>
</evidence>
<proteinExistence type="predicted"/>